<protein>
    <recommendedName>
        <fullName evidence="1">vesicle-fusing ATPase</fullName>
        <ecNumber evidence="1">3.6.4.6</ecNumber>
    </recommendedName>
</protein>
<dbReference type="InterPro" id="IPR004201">
    <property type="entry name" value="Cdc48_dom2"/>
</dbReference>
<dbReference type="PROSITE" id="PS00674">
    <property type="entry name" value="AAA"/>
    <property type="match status" value="2"/>
</dbReference>
<dbReference type="Proteomes" id="UP000663870">
    <property type="component" value="Unassembled WGS sequence"/>
</dbReference>
<dbReference type="GO" id="GO:0030970">
    <property type="term" value="P:retrograde protein transport, ER to cytosol"/>
    <property type="evidence" value="ECO:0007669"/>
    <property type="project" value="TreeGrafter"/>
</dbReference>
<comment type="catalytic activity">
    <reaction evidence="5">
        <text>ATP + H2O = ADP + phosphate + H(+)</text>
        <dbReference type="Rhea" id="RHEA:13065"/>
        <dbReference type="ChEBI" id="CHEBI:15377"/>
        <dbReference type="ChEBI" id="CHEBI:15378"/>
        <dbReference type="ChEBI" id="CHEBI:30616"/>
        <dbReference type="ChEBI" id="CHEBI:43474"/>
        <dbReference type="ChEBI" id="CHEBI:456216"/>
        <dbReference type="EC" id="3.6.4.6"/>
    </reaction>
</comment>
<dbReference type="GO" id="GO:0051228">
    <property type="term" value="P:mitotic spindle disassembly"/>
    <property type="evidence" value="ECO:0007669"/>
    <property type="project" value="TreeGrafter"/>
</dbReference>
<dbReference type="Gene3D" id="3.10.330.10">
    <property type="match status" value="1"/>
</dbReference>
<dbReference type="FunFam" id="3.40.50.300:FF:000012">
    <property type="entry name" value="Transitional endoplasmic reticulum ATPase"/>
    <property type="match status" value="1"/>
</dbReference>
<dbReference type="PANTHER" id="PTHR23077:SF171">
    <property type="entry name" value="NUCLEAR VALOSIN-CONTAINING PROTEIN-LIKE"/>
    <property type="match status" value="1"/>
</dbReference>
<dbReference type="EMBL" id="CAJNOH010007167">
    <property type="protein sequence ID" value="CAF1451119.1"/>
    <property type="molecule type" value="Genomic_DNA"/>
</dbReference>
<dbReference type="FunFam" id="2.40.40.20:FF:000003">
    <property type="entry name" value="Transitional endoplasmic reticulum ATPase"/>
    <property type="match status" value="1"/>
</dbReference>
<dbReference type="EC" id="3.6.4.6" evidence="1"/>
<dbReference type="AlphaFoldDB" id="A0A815PKT3"/>
<evidence type="ECO:0000313" key="11">
    <source>
        <dbReference type="Proteomes" id="UP000663854"/>
    </source>
</evidence>
<dbReference type="PANTHER" id="PTHR23077">
    <property type="entry name" value="AAA-FAMILY ATPASE"/>
    <property type="match status" value="1"/>
</dbReference>
<dbReference type="EMBL" id="CAJNOL010008808">
    <property type="protein sequence ID" value="CAF1639042.1"/>
    <property type="molecule type" value="Genomic_DNA"/>
</dbReference>
<feature type="domain" description="AAA+ ATPase" evidence="6">
    <location>
        <begin position="225"/>
        <end position="361"/>
    </location>
</feature>
<evidence type="ECO:0000259" key="8">
    <source>
        <dbReference type="SMART" id="SM01073"/>
    </source>
</evidence>
<feature type="domain" description="CDC48" evidence="7">
    <location>
        <begin position="113"/>
        <end position="179"/>
    </location>
</feature>
<accession>A0A815PKT3</accession>
<evidence type="ECO:0000313" key="10">
    <source>
        <dbReference type="EMBL" id="CAF1639042.1"/>
    </source>
</evidence>
<proteinExistence type="predicted"/>
<dbReference type="FunFam" id="1.10.8.60:FF:000004">
    <property type="entry name" value="Cell division control 48"/>
    <property type="match status" value="1"/>
</dbReference>
<dbReference type="InterPro" id="IPR050168">
    <property type="entry name" value="AAA_ATPase_domain"/>
</dbReference>
<dbReference type="InterPro" id="IPR041569">
    <property type="entry name" value="AAA_lid_3"/>
</dbReference>
<dbReference type="InterPro" id="IPR003338">
    <property type="entry name" value="CDC4_N-term_subdom"/>
</dbReference>
<dbReference type="Gene3D" id="3.40.50.300">
    <property type="entry name" value="P-loop containing nucleotide triphosphate hydrolases"/>
    <property type="match status" value="2"/>
</dbReference>
<dbReference type="SMART" id="SM01073">
    <property type="entry name" value="CDC48_N"/>
    <property type="match status" value="1"/>
</dbReference>
<dbReference type="CDD" id="cd19519">
    <property type="entry name" value="RecA-like_CDC48_r1-like"/>
    <property type="match status" value="1"/>
</dbReference>
<dbReference type="GO" id="GO:0034098">
    <property type="term" value="C:VCP-NPL4-UFD1 AAA ATPase complex"/>
    <property type="evidence" value="ECO:0007669"/>
    <property type="project" value="TreeGrafter"/>
</dbReference>
<dbReference type="SUPFAM" id="SSF50692">
    <property type="entry name" value="ADC-like"/>
    <property type="match status" value="1"/>
</dbReference>
<reference evidence="9" key="1">
    <citation type="submission" date="2021-02" db="EMBL/GenBank/DDBJ databases">
        <authorList>
            <person name="Nowell W R."/>
        </authorList>
    </citation>
    <scope>NUCLEOTIDE SEQUENCE</scope>
</reference>
<dbReference type="SMART" id="SM01072">
    <property type="entry name" value="CDC48_2"/>
    <property type="match status" value="1"/>
</dbReference>
<dbReference type="Pfam" id="PF00004">
    <property type="entry name" value="AAA"/>
    <property type="match status" value="2"/>
</dbReference>
<dbReference type="GO" id="GO:0005634">
    <property type="term" value="C:nucleus"/>
    <property type="evidence" value="ECO:0007669"/>
    <property type="project" value="TreeGrafter"/>
</dbReference>
<dbReference type="InterPro" id="IPR027417">
    <property type="entry name" value="P-loop_NTPase"/>
</dbReference>
<dbReference type="FunFam" id="3.40.50.300:FF:001025">
    <property type="entry name" value="ATPase family, AAA domain-containing 2B"/>
    <property type="match status" value="1"/>
</dbReference>
<dbReference type="SUPFAM" id="SSF54585">
    <property type="entry name" value="Cdc48 domain 2-like"/>
    <property type="match status" value="1"/>
</dbReference>
<evidence type="ECO:0000256" key="4">
    <source>
        <dbReference type="ARBA" id="ARBA00023054"/>
    </source>
</evidence>
<gene>
    <name evidence="10" type="ORF">JXQ802_LOCUS52914</name>
    <name evidence="9" type="ORF">PYM288_LOCUS36553</name>
</gene>
<evidence type="ECO:0000256" key="1">
    <source>
        <dbReference type="ARBA" id="ARBA00012674"/>
    </source>
</evidence>
<dbReference type="Gene3D" id="1.10.8.60">
    <property type="match status" value="1"/>
</dbReference>
<comment type="caution">
    <text evidence="9">The sequence shown here is derived from an EMBL/GenBank/DDBJ whole genome shotgun (WGS) entry which is preliminary data.</text>
</comment>
<evidence type="ECO:0000256" key="5">
    <source>
        <dbReference type="ARBA" id="ARBA00048883"/>
    </source>
</evidence>
<feature type="domain" description="CDC48 N-terminal subdomain" evidence="8">
    <location>
        <begin position="25"/>
        <end position="96"/>
    </location>
</feature>
<dbReference type="Gene3D" id="2.40.40.20">
    <property type="match status" value="1"/>
</dbReference>
<keyword evidence="2" id="KW-0547">Nucleotide-binding</keyword>
<dbReference type="Pfam" id="PF02359">
    <property type="entry name" value="CDC48_N"/>
    <property type="match status" value="1"/>
</dbReference>
<dbReference type="GO" id="GO:0031593">
    <property type="term" value="F:polyubiquitin modification-dependent protein binding"/>
    <property type="evidence" value="ECO:0007669"/>
    <property type="project" value="TreeGrafter"/>
</dbReference>
<dbReference type="GO" id="GO:0005524">
    <property type="term" value="F:ATP binding"/>
    <property type="evidence" value="ECO:0007669"/>
    <property type="project" value="UniProtKB-KW"/>
</dbReference>
<keyword evidence="4" id="KW-0175">Coiled coil</keyword>
<keyword evidence="12" id="KW-1185">Reference proteome</keyword>
<dbReference type="InterPro" id="IPR003960">
    <property type="entry name" value="ATPase_AAA_CS"/>
</dbReference>
<evidence type="ECO:0000259" key="6">
    <source>
        <dbReference type="SMART" id="SM00382"/>
    </source>
</evidence>
<dbReference type="InterPro" id="IPR003593">
    <property type="entry name" value="AAA+_ATPase"/>
</dbReference>
<dbReference type="InterPro" id="IPR003959">
    <property type="entry name" value="ATPase_AAA_core"/>
</dbReference>
<keyword evidence="3" id="KW-0067">ATP-binding</keyword>
<evidence type="ECO:0000256" key="3">
    <source>
        <dbReference type="ARBA" id="ARBA00022840"/>
    </source>
</evidence>
<sequence length="768" mass="86104">MARPADPKNDRLATAILDQEKRPNRLIIDDAVNDDNSVVALSQQKMDELLLFRGDPVLLKADDTCPNDHIRMNRVVRNNLRVRSGDIVSIQACQDVKYGKRIHVLPIDDTVQGITRNLFEVYLKPYFVEAYRPVKKGDVFIVRAAMRAVEFKVIETDPAPYCIVAPDTAIHCEGDPIKRKEEEASLNEIGYDDIGGCRKQLAQIKEIVELPLRHPPLFKTIGVKPPRGILLYGPPGTGKTLIARAVANETGAFFFLINGPEIMSKVVGESESNLRKAFEEAEKNSPAIVFIDELDAIAPKREKTHAEVERRIVSQLSTLMDGLKQRSDVIVMAATNRPNSIDPALRRFGRFDREVDISIPDAIGRLEILRIHTKNMKLGDNVDLVQIGNETHGYVGADLASLCSEAALQQIREKMDVIDLEDDTIDAEILDSLAVTQDNFRFALNNIKPGTLREAFVEKSTVHLEDIGGLEDAKHELLEFISNPLEYAQEFFEVGVTPLRAVLLIGPPGCGKTILVKAIVNEARVNLILITGSHLLKMRFSGFETSISDVFEKARQAAPCVLFFDDLDAITKARGDDTTDSMIYHLMSEMDRIDSIEDVFIIGATNRPDLIDSAILRPGRFNQLIYIPMPDETSRVAILKAALRNSRVAKNVDLNSLAKTTAGFSGADLHEISRRAGRFAIRESIAKKKRQSHVRMVRNWDQSDLKPEICREHFEAVMKLTRRSVSDNDLRKYEIFFAQILQQPQVLCTQLRFPHQEQPSQGGSGEYK</sequence>
<dbReference type="Proteomes" id="UP000663854">
    <property type="component" value="Unassembled WGS sequence"/>
</dbReference>
<dbReference type="GO" id="GO:0097352">
    <property type="term" value="P:autophagosome maturation"/>
    <property type="evidence" value="ECO:0007669"/>
    <property type="project" value="TreeGrafter"/>
</dbReference>
<name>A0A815PKT3_9BILA</name>
<dbReference type="InterPro" id="IPR009010">
    <property type="entry name" value="Asp_de-COase-like_dom_sf"/>
</dbReference>
<dbReference type="SUPFAM" id="SSF52540">
    <property type="entry name" value="P-loop containing nucleoside triphosphate hydrolases"/>
    <property type="match status" value="2"/>
</dbReference>
<dbReference type="Pfam" id="PF17862">
    <property type="entry name" value="AAA_lid_3"/>
    <property type="match status" value="2"/>
</dbReference>
<dbReference type="SMART" id="SM00382">
    <property type="entry name" value="AAA"/>
    <property type="match status" value="2"/>
</dbReference>
<dbReference type="GO" id="GO:0016887">
    <property type="term" value="F:ATP hydrolysis activity"/>
    <property type="evidence" value="ECO:0007669"/>
    <property type="project" value="InterPro"/>
</dbReference>
<dbReference type="InterPro" id="IPR029067">
    <property type="entry name" value="CDC48_domain_2-like_sf"/>
</dbReference>
<feature type="domain" description="AAA+ ATPase" evidence="6">
    <location>
        <begin position="498"/>
        <end position="631"/>
    </location>
</feature>
<dbReference type="Gene3D" id="6.10.20.150">
    <property type="match status" value="1"/>
</dbReference>
<dbReference type="FunFam" id="3.10.330.10:FF:000001">
    <property type="entry name" value="Cell division control 48"/>
    <property type="match status" value="1"/>
</dbReference>
<evidence type="ECO:0000256" key="2">
    <source>
        <dbReference type="ARBA" id="ARBA00022741"/>
    </source>
</evidence>
<evidence type="ECO:0000313" key="9">
    <source>
        <dbReference type="EMBL" id="CAF1451119.1"/>
    </source>
</evidence>
<evidence type="ECO:0000313" key="12">
    <source>
        <dbReference type="Proteomes" id="UP000663870"/>
    </source>
</evidence>
<dbReference type="Pfam" id="PF02933">
    <property type="entry name" value="CDC48_2"/>
    <property type="match status" value="1"/>
</dbReference>
<organism evidence="9 11">
    <name type="scientific">Rotaria sordida</name>
    <dbReference type="NCBI Taxonomy" id="392033"/>
    <lineage>
        <taxon>Eukaryota</taxon>
        <taxon>Metazoa</taxon>
        <taxon>Spiralia</taxon>
        <taxon>Gnathifera</taxon>
        <taxon>Rotifera</taxon>
        <taxon>Eurotatoria</taxon>
        <taxon>Bdelloidea</taxon>
        <taxon>Philodinida</taxon>
        <taxon>Philodinidae</taxon>
        <taxon>Rotaria</taxon>
    </lineage>
</organism>
<dbReference type="GO" id="GO:0005829">
    <property type="term" value="C:cytosol"/>
    <property type="evidence" value="ECO:0007669"/>
    <property type="project" value="TreeGrafter"/>
</dbReference>
<evidence type="ECO:0000259" key="7">
    <source>
        <dbReference type="SMART" id="SM01072"/>
    </source>
</evidence>